<sequence>MSIDNTLKHRPYTLIQIKPSTANIIYIVFLEVIHINIIWRRAQFKEESIQN</sequence>
<evidence type="ECO:0000313" key="2">
    <source>
        <dbReference type="EMBL" id="CCO46779.1"/>
    </source>
</evidence>
<reference evidence="2 3" key="1">
    <citation type="journal article" date="2013" name="ISME J.">
        <title>Comparative genomics of pathogenic lineages of Vibrio nigripulchritudo identifies virulence-associated traits.</title>
        <authorList>
            <person name="Goudenege D."/>
            <person name="Labreuche Y."/>
            <person name="Krin E."/>
            <person name="Ansquer D."/>
            <person name="Mangenot S."/>
            <person name="Calteau A."/>
            <person name="Medigue C."/>
            <person name="Mazel D."/>
            <person name="Polz M.F."/>
            <person name="Le Roux F."/>
        </authorList>
    </citation>
    <scope>NUCLEOTIDE SEQUENCE [LARGE SCALE GENOMIC DNA]</scope>
    <source>
        <strain evidence="2 3">SOn1</strain>
    </source>
</reference>
<dbReference type="EMBL" id="CAOF01000100">
    <property type="protein sequence ID" value="CCO46779.1"/>
    <property type="molecule type" value="Genomic_DNA"/>
</dbReference>
<comment type="caution">
    <text evidence="2">The sequence shown here is derived from an EMBL/GenBank/DDBJ whole genome shotgun (WGS) entry which is preliminary data.</text>
</comment>
<accession>A0AAV2VQ10</accession>
<dbReference type="Proteomes" id="UP000018211">
    <property type="component" value="Unassembled WGS sequence"/>
</dbReference>
<keyword evidence="1" id="KW-0812">Transmembrane</keyword>
<protein>
    <submittedName>
        <fullName evidence="2">Uncharacterized protein</fullName>
    </submittedName>
</protein>
<proteinExistence type="predicted"/>
<organism evidence="2 3">
    <name type="scientific">Vibrio nigripulchritudo SOn1</name>
    <dbReference type="NCBI Taxonomy" id="1238450"/>
    <lineage>
        <taxon>Bacteria</taxon>
        <taxon>Pseudomonadati</taxon>
        <taxon>Pseudomonadota</taxon>
        <taxon>Gammaproteobacteria</taxon>
        <taxon>Vibrionales</taxon>
        <taxon>Vibrionaceae</taxon>
        <taxon>Vibrio</taxon>
    </lineage>
</organism>
<evidence type="ECO:0000256" key="1">
    <source>
        <dbReference type="SAM" id="Phobius"/>
    </source>
</evidence>
<feature type="transmembrane region" description="Helical" evidence="1">
    <location>
        <begin position="20"/>
        <end position="39"/>
    </location>
</feature>
<dbReference type="AlphaFoldDB" id="A0AAV2VQ10"/>
<evidence type="ECO:0000313" key="3">
    <source>
        <dbReference type="Proteomes" id="UP000018211"/>
    </source>
</evidence>
<keyword evidence="1" id="KW-0472">Membrane</keyword>
<gene>
    <name evidence="2" type="ORF">VIBNISOn1_1890027</name>
</gene>
<name>A0AAV2VQ10_9VIBR</name>
<keyword evidence="1" id="KW-1133">Transmembrane helix</keyword>